<dbReference type="EMBL" id="CM034395">
    <property type="protein sequence ID" value="KAJ0178990.1"/>
    <property type="molecule type" value="Genomic_DNA"/>
</dbReference>
<gene>
    <name evidence="1" type="ORF">K1T71_005765</name>
</gene>
<reference evidence="1 2" key="1">
    <citation type="journal article" date="2021" name="Front. Genet.">
        <title>Chromosome-Level Genome Assembly Reveals Significant Gene Expansion in the Toll and IMD Signaling Pathways of Dendrolimus kikuchii.</title>
        <authorList>
            <person name="Zhou J."/>
            <person name="Wu P."/>
            <person name="Xiong Z."/>
            <person name="Liu N."/>
            <person name="Zhao N."/>
            <person name="Ji M."/>
            <person name="Qiu Y."/>
            <person name="Yang B."/>
        </authorList>
    </citation>
    <scope>NUCLEOTIDE SEQUENCE [LARGE SCALE GENOMIC DNA]</scope>
    <source>
        <strain evidence="1">Ann1</strain>
    </source>
</reference>
<dbReference type="Proteomes" id="UP000824533">
    <property type="component" value="Linkage Group LG09"/>
</dbReference>
<proteinExistence type="predicted"/>
<protein>
    <submittedName>
        <fullName evidence="1">Uncharacterized protein</fullName>
    </submittedName>
</protein>
<comment type="caution">
    <text evidence="1">The sequence shown here is derived from an EMBL/GenBank/DDBJ whole genome shotgun (WGS) entry which is preliminary data.</text>
</comment>
<name>A0ACC1D5A4_9NEOP</name>
<sequence length="242" mass="28507">MSRVSILLLLAWAIAASGTSFPEATLQYREDLWDKSCRNQTYCYVPSSEYPMETIEAILQRMANNKELMKEHGIINYRSDIDEDFVQKCLLESNEDATPIYEIIDINGTVRYVVQSDKYFTQTIKLIKCKNPDSTIESTDYYELYCKEKRIDYKLMVLSNNGDDFEFVSMPSRDLDDLTVSKHSVPRPALPSPKKEKQLNQLLYRRKIKSANRLKKLRAARESNQHYLKRWSFRKHYNRAKM</sequence>
<keyword evidence="2" id="KW-1185">Reference proteome</keyword>
<evidence type="ECO:0000313" key="1">
    <source>
        <dbReference type="EMBL" id="KAJ0178990.1"/>
    </source>
</evidence>
<evidence type="ECO:0000313" key="2">
    <source>
        <dbReference type="Proteomes" id="UP000824533"/>
    </source>
</evidence>
<accession>A0ACC1D5A4</accession>
<organism evidence="1 2">
    <name type="scientific">Dendrolimus kikuchii</name>
    <dbReference type="NCBI Taxonomy" id="765133"/>
    <lineage>
        <taxon>Eukaryota</taxon>
        <taxon>Metazoa</taxon>
        <taxon>Ecdysozoa</taxon>
        <taxon>Arthropoda</taxon>
        <taxon>Hexapoda</taxon>
        <taxon>Insecta</taxon>
        <taxon>Pterygota</taxon>
        <taxon>Neoptera</taxon>
        <taxon>Endopterygota</taxon>
        <taxon>Lepidoptera</taxon>
        <taxon>Glossata</taxon>
        <taxon>Ditrysia</taxon>
        <taxon>Bombycoidea</taxon>
        <taxon>Lasiocampidae</taxon>
        <taxon>Dendrolimus</taxon>
    </lineage>
</organism>